<accession>A0A6S7FWZ4</accession>
<keyword evidence="2" id="KW-1185">Reference proteome</keyword>
<protein>
    <submittedName>
        <fullName evidence="1">Scavenger receptor cysteine-rich type 1 M130</fullName>
    </submittedName>
</protein>
<proteinExistence type="predicted"/>
<organism evidence="1 2">
    <name type="scientific">Paramuricea clavata</name>
    <name type="common">Red gorgonian</name>
    <name type="synonym">Violescent sea-whip</name>
    <dbReference type="NCBI Taxonomy" id="317549"/>
    <lineage>
        <taxon>Eukaryota</taxon>
        <taxon>Metazoa</taxon>
        <taxon>Cnidaria</taxon>
        <taxon>Anthozoa</taxon>
        <taxon>Octocorallia</taxon>
        <taxon>Malacalcyonacea</taxon>
        <taxon>Plexauridae</taxon>
        <taxon>Paramuricea</taxon>
    </lineage>
</organism>
<dbReference type="PANTHER" id="PTHR30383">
    <property type="entry name" value="THIOESTERASE 1/PROTEASE 1/LYSOPHOSPHOLIPASE L1"/>
    <property type="match status" value="1"/>
</dbReference>
<reference evidence="1" key="1">
    <citation type="submission" date="2020-04" db="EMBL/GenBank/DDBJ databases">
        <authorList>
            <person name="Alioto T."/>
            <person name="Alioto T."/>
            <person name="Gomez Garrido J."/>
        </authorList>
    </citation>
    <scope>NUCLEOTIDE SEQUENCE</scope>
    <source>
        <strain evidence="1">A484AB</strain>
    </source>
</reference>
<name>A0A6S7FWZ4_PARCT</name>
<gene>
    <name evidence="1" type="ORF">PACLA_8A051138</name>
</gene>
<dbReference type="Gene3D" id="3.40.50.12690">
    <property type="match status" value="1"/>
</dbReference>
<sequence length="272" mass="30400">MTKTEHKSKGVAPQRPEIRSKRTAVNNALKRISEWTNILNTSPPEDVMDTYTNLLNVEDDDENITIDVEQTYPKHGYTPGSTGVNMNIEESPAQAHESQAQEFRTNDIASLGASMIKYVNARKLRTGLNKNVTIKTFPGAGDMIHYAKPSLSKKPKHVIIHSGTNDLNKKPPTQIVKSIRKLGQAIQTENPDTNIIFSELIVRGDNKGLADKVREVNEGLDKLCKSENWEVLRNQNIKFMHLNAYGIHLTKQGTAILAKNIKTTLLSLDVLH</sequence>
<dbReference type="InterPro" id="IPR001087">
    <property type="entry name" value="GDSL"/>
</dbReference>
<dbReference type="Gene3D" id="3.40.50.12700">
    <property type="match status" value="1"/>
</dbReference>
<dbReference type="Proteomes" id="UP001152795">
    <property type="component" value="Unassembled WGS sequence"/>
</dbReference>
<dbReference type="OrthoDB" id="3915838at2759"/>
<evidence type="ECO:0000313" key="1">
    <source>
        <dbReference type="EMBL" id="CAB3980376.1"/>
    </source>
</evidence>
<comment type="caution">
    <text evidence="1">The sequence shown here is derived from an EMBL/GenBank/DDBJ whole genome shotgun (WGS) entry which is preliminary data.</text>
</comment>
<dbReference type="EMBL" id="CACRXK020000284">
    <property type="protein sequence ID" value="CAB3980376.1"/>
    <property type="molecule type" value="Genomic_DNA"/>
</dbReference>
<dbReference type="AlphaFoldDB" id="A0A6S7FWZ4"/>
<keyword evidence="1" id="KW-0675">Receptor</keyword>
<dbReference type="InterPro" id="IPR051532">
    <property type="entry name" value="Ester_Hydrolysis_Enzymes"/>
</dbReference>
<dbReference type="SUPFAM" id="SSF52266">
    <property type="entry name" value="SGNH hydrolase"/>
    <property type="match status" value="1"/>
</dbReference>
<evidence type="ECO:0000313" key="2">
    <source>
        <dbReference type="Proteomes" id="UP001152795"/>
    </source>
</evidence>
<dbReference type="Pfam" id="PF00657">
    <property type="entry name" value="Lipase_GDSL"/>
    <property type="match status" value="1"/>
</dbReference>